<dbReference type="Proteomes" id="UP000191901">
    <property type="component" value="Chromosome"/>
</dbReference>
<dbReference type="KEGG" id="hhg:XM38_006240"/>
<dbReference type="PROSITE" id="PS50885">
    <property type="entry name" value="HAMP"/>
    <property type="match status" value="1"/>
</dbReference>
<gene>
    <name evidence="14" type="ORF">XM38_006240</name>
</gene>
<keyword evidence="11" id="KW-0812">Transmembrane</keyword>
<dbReference type="InterPro" id="IPR036890">
    <property type="entry name" value="HATPase_C_sf"/>
</dbReference>
<evidence type="ECO:0000256" key="5">
    <source>
        <dbReference type="ARBA" id="ARBA00022553"/>
    </source>
</evidence>
<dbReference type="InterPro" id="IPR003660">
    <property type="entry name" value="HAMP_dom"/>
</dbReference>
<dbReference type="InterPro" id="IPR003661">
    <property type="entry name" value="HisK_dim/P_dom"/>
</dbReference>
<keyword evidence="5" id="KW-0597">Phosphoprotein</keyword>
<dbReference type="PROSITE" id="PS50109">
    <property type="entry name" value="HIS_KIN"/>
    <property type="match status" value="1"/>
</dbReference>
<keyword evidence="8" id="KW-0902">Two-component regulatory system</keyword>
<evidence type="ECO:0000256" key="4">
    <source>
        <dbReference type="ARBA" id="ARBA00012438"/>
    </source>
</evidence>
<evidence type="ECO:0000256" key="10">
    <source>
        <dbReference type="SAM" id="MobiDB-lite"/>
    </source>
</evidence>
<evidence type="ECO:0000313" key="14">
    <source>
        <dbReference type="EMBL" id="ASC69695.1"/>
    </source>
</evidence>
<sequence length="713" mass="77944">MGLGQLIEPQALPHAAATECSPPEMVHPRPQSFRRILLLQILLLSIPILLLGQYVTLRKARTSLLETARQNLTSSAIRKAADISRSIQSLQSSLQIVTQTNALQTGSLAEIRQAIHQYASQMPQDIDCIQLSDGRTHAITLNTCNAPLLSTPSNLPWLTGESPVRGNSFSLIDTGVLDASGSSTPLSPDTEAQTIIPKASSEDSYTWLEVIIAAPVYAADGTLRYTLSLRARLPQLENTSARSLVGDTVIIDDNGLILTHPDPTQIGQSIDTLGDADRLNSIVGNVKAGNSATLHLFRFMPDGTEWLAGYTGVQVPQSPTEQQLWTVLAVTPLEHALQGLKDIRQGLILLTLGLLTANGLLALFIARGLSLPIERLSDSAQKVQDLAHLKTVPEDFRIWELKHLARVLNRMIKRLDEGAQELKRAWQDAQLANQLKSEFLANTSHELRTPLNAIIGCIRLVRDDCCDSREEELEFLDRADAAAIHLLRIINDILDIAKIESGTLSLKPELIDLRQILREVVDLQSLQIQQKSLQFIYPEIPTAIWILADRAKLKQVLLNIIYNAVKFTEEGGVEVQLQTQTADHTDSDNDLNARYVIDPLVPLPRVVVAVRDTGIGVDPQQQHKLFQPFVMVDGSTTRRFEGTGLGLAISKNLVDLMGGSIHLYSQGVGQGTTVLLVLPLANPPDTEDASGDNNGAIVDRLPSPSGSMTSAER</sequence>
<evidence type="ECO:0000256" key="7">
    <source>
        <dbReference type="ARBA" id="ARBA00022777"/>
    </source>
</evidence>
<dbReference type="SMART" id="SM00388">
    <property type="entry name" value="HisKA"/>
    <property type="match status" value="1"/>
</dbReference>
<feature type="region of interest" description="Disordered" evidence="10">
    <location>
        <begin position="685"/>
        <end position="713"/>
    </location>
</feature>
<dbReference type="InterPro" id="IPR003594">
    <property type="entry name" value="HATPase_dom"/>
</dbReference>
<dbReference type="SUPFAM" id="SSF55874">
    <property type="entry name" value="ATPase domain of HSP90 chaperone/DNA topoisomerase II/histidine kinase"/>
    <property type="match status" value="1"/>
</dbReference>
<dbReference type="Gene3D" id="3.30.450.20">
    <property type="entry name" value="PAS domain"/>
    <property type="match status" value="1"/>
</dbReference>
<feature type="domain" description="Histidine kinase" evidence="12">
    <location>
        <begin position="442"/>
        <end position="682"/>
    </location>
</feature>
<evidence type="ECO:0000256" key="8">
    <source>
        <dbReference type="ARBA" id="ARBA00023012"/>
    </source>
</evidence>
<dbReference type="GO" id="GO:0000155">
    <property type="term" value="F:phosphorelay sensor kinase activity"/>
    <property type="evidence" value="ECO:0007669"/>
    <property type="project" value="InterPro"/>
</dbReference>
<evidence type="ECO:0000256" key="3">
    <source>
        <dbReference type="ARBA" id="ARBA00006402"/>
    </source>
</evidence>
<proteinExistence type="inferred from homology"/>
<dbReference type="CDD" id="cd00082">
    <property type="entry name" value="HisKA"/>
    <property type="match status" value="1"/>
</dbReference>
<dbReference type="EC" id="2.7.13.3" evidence="4"/>
<accession>A0A1Z3HHD5</accession>
<keyword evidence="7 14" id="KW-0418">Kinase</keyword>
<keyword evidence="11" id="KW-0472">Membrane</keyword>
<evidence type="ECO:0000256" key="1">
    <source>
        <dbReference type="ARBA" id="ARBA00000085"/>
    </source>
</evidence>
<keyword evidence="15" id="KW-1185">Reference proteome</keyword>
<keyword evidence="6" id="KW-0808">Transferase</keyword>
<reference evidence="14 15" key="1">
    <citation type="journal article" date="2016" name="Biochim. Biophys. Acta">
        <title>Characterization of red-shifted phycobilisomes isolated from the chlorophyll f-containing cyanobacterium Halomicronema hongdechloris.</title>
        <authorList>
            <person name="Li Y."/>
            <person name="Lin Y."/>
            <person name="Garvey C.J."/>
            <person name="Birch D."/>
            <person name="Corkery R.W."/>
            <person name="Loughlin P.C."/>
            <person name="Scheer H."/>
            <person name="Willows R.D."/>
            <person name="Chen M."/>
        </authorList>
    </citation>
    <scope>NUCLEOTIDE SEQUENCE [LARGE SCALE GENOMIC DNA]</scope>
    <source>
        <strain evidence="14 15">C2206</strain>
    </source>
</reference>
<feature type="transmembrane region" description="Helical" evidence="11">
    <location>
        <begin position="36"/>
        <end position="57"/>
    </location>
</feature>
<evidence type="ECO:0000256" key="2">
    <source>
        <dbReference type="ARBA" id="ARBA00004370"/>
    </source>
</evidence>
<evidence type="ECO:0000313" key="15">
    <source>
        <dbReference type="Proteomes" id="UP000191901"/>
    </source>
</evidence>
<feature type="transmembrane region" description="Helical" evidence="11">
    <location>
        <begin position="347"/>
        <end position="366"/>
    </location>
</feature>
<evidence type="ECO:0000259" key="12">
    <source>
        <dbReference type="PROSITE" id="PS50109"/>
    </source>
</evidence>
<dbReference type="GO" id="GO:0016020">
    <property type="term" value="C:membrane"/>
    <property type="evidence" value="ECO:0007669"/>
    <property type="project" value="UniProtKB-SubCell"/>
</dbReference>
<evidence type="ECO:0000256" key="9">
    <source>
        <dbReference type="ARBA" id="ARBA00074306"/>
    </source>
</evidence>
<dbReference type="Gene3D" id="3.30.565.10">
    <property type="entry name" value="Histidine kinase-like ATPase, C-terminal domain"/>
    <property type="match status" value="1"/>
</dbReference>
<dbReference type="InterPro" id="IPR004358">
    <property type="entry name" value="Sig_transdc_His_kin-like_C"/>
</dbReference>
<feature type="domain" description="HAMP" evidence="13">
    <location>
        <begin position="367"/>
        <end position="420"/>
    </location>
</feature>
<comment type="similarity">
    <text evidence="3">In the N-terminal section; belongs to the phytochrome family.</text>
</comment>
<dbReference type="InterPro" id="IPR005467">
    <property type="entry name" value="His_kinase_dom"/>
</dbReference>
<dbReference type="Pfam" id="PF02518">
    <property type="entry name" value="HATPase_c"/>
    <property type="match status" value="1"/>
</dbReference>
<dbReference type="Pfam" id="PF00512">
    <property type="entry name" value="HisKA"/>
    <property type="match status" value="1"/>
</dbReference>
<dbReference type="CDD" id="cd16922">
    <property type="entry name" value="HATPase_EvgS-ArcB-TorS-like"/>
    <property type="match status" value="1"/>
</dbReference>
<organism evidence="14 15">
    <name type="scientific">Halomicronema hongdechloris C2206</name>
    <dbReference type="NCBI Taxonomy" id="1641165"/>
    <lineage>
        <taxon>Bacteria</taxon>
        <taxon>Bacillati</taxon>
        <taxon>Cyanobacteriota</taxon>
        <taxon>Cyanophyceae</taxon>
        <taxon>Nodosilineales</taxon>
        <taxon>Nodosilineaceae</taxon>
        <taxon>Halomicronema</taxon>
    </lineage>
</organism>
<dbReference type="PANTHER" id="PTHR43711">
    <property type="entry name" value="TWO-COMPONENT HISTIDINE KINASE"/>
    <property type="match status" value="1"/>
</dbReference>
<dbReference type="InterPro" id="IPR036097">
    <property type="entry name" value="HisK_dim/P_sf"/>
</dbReference>
<dbReference type="PRINTS" id="PR00344">
    <property type="entry name" value="BCTRLSENSOR"/>
</dbReference>
<protein>
    <recommendedName>
        <fullName evidence="9">Circadian input-output histidine kinase CikA</fullName>
        <ecNumber evidence="4">2.7.13.3</ecNumber>
    </recommendedName>
</protein>
<dbReference type="InterPro" id="IPR050736">
    <property type="entry name" value="Sensor_HK_Regulatory"/>
</dbReference>
<keyword evidence="11" id="KW-1133">Transmembrane helix</keyword>
<comment type="catalytic activity">
    <reaction evidence="1">
        <text>ATP + protein L-histidine = ADP + protein N-phospho-L-histidine.</text>
        <dbReference type="EC" id="2.7.13.3"/>
    </reaction>
</comment>
<feature type="compositionally biased region" description="Polar residues" evidence="10">
    <location>
        <begin position="704"/>
        <end position="713"/>
    </location>
</feature>
<dbReference type="Gene3D" id="1.10.287.130">
    <property type="match status" value="1"/>
</dbReference>
<dbReference type="SUPFAM" id="SSF47384">
    <property type="entry name" value="Homodimeric domain of signal transducing histidine kinase"/>
    <property type="match status" value="1"/>
</dbReference>
<dbReference type="AlphaFoldDB" id="A0A1Z3HHD5"/>
<dbReference type="STRING" id="1641165.XM38_11450"/>
<dbReference type="EMBL" id="CP021983">
    <property type="protein sequence ID" value="ASC69695.1"/>
    <property type="molecule type" value="Genomic_DNA"/>
</dbReference>
<evidence type="ECO:0000256" key="11">
    <source>
        <dbReference type="SAM" id="Phobius"/>
    </source>
</evidence>
<dbReference type="SMART" id="SM00387">
    <property type="entry name" value="HATPase_c"/>
    <property type="match status" value="1"/>
</dbReference>
<evidence type="ECO:0000259" key="13">
    <source>
        <dbReference type="PROSITE" id="PS50885"/>
    </source>
</evidence>
<evidence type="ECO:0000256" key="6">
    <source>
        <dbReference type="ARBA" id="ARBA00022679"/>
    </source>
</evidence>
<dbReference type="PANTHER" id="PTHR43711:SF26">
    <property type="entry name" value="SENSOR HISTIDINE KINASE RCSC"/>
    <property type="match status" value="1"/>
</dbReference>
<dbReference type="FunFam" id="3.30.565.10:FF:000010">
    <property type="entry name" value="Sensor histidine kinase RcsC"/>
    <property type="match status" value="1"/>
</dbReference>
<name>A0A1Z3HHD5_9CYAN</name>
<comment type="subcellular location">
    <subcellularLocation>
        <location evidence="2">Membrane</location>
    </subcellularLocation>
</comment>